<dbReference type="RefSeq" id="WP_170147970.1">
    <property type="nucleotide sequence ID" value="NZ_QREG01000009.1"/>
</dbReference>
<feature type="transmembrane region" description="Helical" evidence="1">
    <location>
        <begin position="7"/>
        <end position="24"/>
    </location>
</feature>
<dbReference type="Proteomes" id="UP000256779">
    <property type="component" value="Unassembled WGS sequence"/>
</dbReference>
<keyword evidence="1" id="KW-0472">Membrane</keyword>
<keyword evidence="3" id="KW-1185">Reference proteome</keyword>
<accession>A0A3D9L2A4</accession>
<keyword evidence="1" id="KW-1133">Transmembrane helix</keyword>
<keyword evidence="1" id="KW-0812">Transmembrane</keyword>
<evidence type="ECO:0000256" key="1">
    <source>
        <dbReference type="SAM" id="Phobius"/>
    </source>
</evidence>
<dbReference type="EMBL" id="QREG01000009">
    <property type="protein sequence ID" value="RED98858.1"/>
    <property type="molecule type" value="Genomic_DNA"/>
</dbReference>
<proteinExistence type="predicted"/>
<evidence type="ECO:0000313" key="2">
    <source>
        <dbReference type="EMBL" id="RED98858.1"/>
    </source>
</evidence>
<feature type="transmembrane region" description="Helical" evidence="1">
    <location>
        <begin position="30"/>
        <end position="47"/>
    </location>
</feature>
<protein>
    <submittedName>
        <fullName evidence="2">Uncharacterized protein</fullName>
    </submittedName>
</protein>
<comment type="caution">
    <text evidence="2">The sequence shown here is derived from an EMBL/GenBank/DDBJ whole genome shotgun (WGS) entry which is preliminary data.</text>
</comment>
<dbReference type="AlphaFoldDB" id="A0A3D9L2A4"/>
<sequence length="56" mass="6396">MKLLDYILFSTAVALFIIGIYETMVMGVGHAYGIFMVSLGLLFVFGYRKSKREQKK</sequence>
<gene>
    <name evidence="2" type="ORF">C7460_10950</name>
</gene>
<reference evidence="2 3" key="1">
    <citation type="submission" date="2018-07" db="EMBL/GenBank/DDBJ databases">
        <title>Genomic Encyclopedia of Type Strains, Phase IV (KMG-IV): sequencing the most valuable type-strain genomes for metagenomic binning, comparative biology and taxonomic classification.</title>
        <authorList>
            <person name="Goeker M."/>
        </authorList>
    </citation>
    <scope>NUCLEOTIDE SEQUENCE [LARGE SCALE GENOMIC DNA]</scope>
    <source>
        <strain evidence="2 3">DSM 4134</strain>
    </source>
</reference>
<name>A0A3D9L2A4_MARFU</name>
<evidence type="ECO:0000313" key="3">
    <source>
        <dbReference type="Proteomes" id="UP000256779"/>
    </source>
</evidence>
<organism evidence="2 3">
    <name type="scientific">Marinoscillum furvescens DSM 4134</name>
    <dbReference type="NCBI Taxonomy" id="1122208"/>
    <lineage>
        <taxon>Bacteria</taxon>
        <taxon>Pseudomonadati</taxon>
        <taxon>Bacteroidota</taxon>
        <taxon>Cytophagia</taxon>
        <taxon>Cytophagales</taxon>
        <taxon>Reichenbachiellaceae</taxon>
        <taxon>Marinoscillum</taxon>
    </lineage>
</organism>